<dbReference type="PANTHER" id="PTHR33677">
    <property type="entry name" value="TRANSCRIPTIONAL REPRESSOR FRMR-RELATED"/>
    <property type="match status" value="1"/>
</dbReference>
<dbReference type="Pfam" id="PF02583">
    <property type="entry name" value="Trns_repr_metal"/>
    <property type="match status" value="1"/>
</dbReference>
<dbReference type="InterPro" id="IPR038390">
    <property type="entry name" value="Metal_Tscrpt_repr_sf"/>
</dbReference>
<dbReference type="CDD" id="cd10148">
    <property type="entry name" value="CsoR-like_DUF156"/>
    <property type="match status" value="1"/>
</dbReference>
<dbReference type="GO" id="GO:0045892">
    <property type="term" value="P:negative regulation of DNA-templated transcription"/>
    <property type="evidence" value="ECO:0007669"/>
    <property type="project" value="UniProtKB-ARBA"/>
</dbReference>
<dbReference type="Proteomes" id="UP000177659">
    <property type="component" value="Unassembled WGS sequence"/>
</dbReference>
<evidence type="ECO:0000313" key="1">
    <source>
        <dbReference type="EMBL" id="OGG54630.1"/>
    </source>
</evidence>
<dbReference type="GO" id="GO:0046872">
    <property type="term" value="F:metal ion binding"/>
    <property type="evidence" value="ECO:0007669"/>
    <property type="project" value="InterPro"/>
</dbReference>
<dbReference type="PANTHER" id="PTHR33677:SF3">
    <property type="entry name" value="COPPER-SENSING TRANSCRIPTIONAL REPRESSOR RICR"/>
    <property type="match status" value="1"/>
</dbReference>
<dbReference type="EMBL" id="MFLC01000035">
    <property type="protein sequence ID" value="OGG54630.1"/>
    <property type="molecule type" value="Genomic_DNA"/>
</dbReference>
<evidence type="ECO:0000313" key="2">
    <source>
        <dbReference type="Proteomes" id="UP000177659"/>
    </source>
</evidence>
<dbReference type="Gene3D" id="1.20.58.1000">
    <property type="entry name" value="Metal-sensitive repressor, helix protomer"/>
    <property type="match status" value="1"/>
</dbReference>
<gene>
    <name evidence="1" type="ORF">A3D62_00625</name>
</gene>
<proteinExistence type="predicted"/>
<evidence type="ECO:0008006" key="3">
    <source>
        <dbReference type="Google" id="ProtNLM"/>
    </source>
</evidence>
<reference evidence="1 2" key="1">
    <citation type="journal article" date="2016" name="Nat. Commun.">
        <title>Thousands of microbial genomes shed light on interconnected biogeochemical processes in an aquifer system.</title>
        <authorList>
            <person name="Anantharaman K."/>
            <person name="Brown C.T."/>
            <person name="Hug L.A."/>
            <person name="Sharon I."/>
            <person name="Castelle C.J."/>
            <person name="Probst A.J."/>
            <person name="Thomas B.C."/>
            <person name="Singh A."/>
            <person name="Wilkins M.J."/>
            <person name="Karaoz U."/>
            <person name="Brodie E.L."/>
            <person name="Williams K.H."/>
            <person name="Hubbard S.S."/>
            <person name="Banfield J.F."/>
        </authorList>
    </citation>
    <scope>NUCLEOTIDE SEQUENCE [LARGE SCALE GENOMIC DNA]</scope>
</reference>
<dbReference type="AlphaFoldDB" id="A0A1F6D003"/>
<sequence>MKPQLKRSIIARLNRILGQVAGLKRLVEQDTYCIDVITQAQAIKSAIGALESVMLKNHLETHVVEQMRGRNQSKAVDEILKVYQVSQRKK</sequence>
<accession>A0A1F6D003</accession>
<comment type="caution">
    <text evidence="1">The sequence shown here is derived from an EMBL/GenBank/DDBJ whole genome shotgun (WGS) entry which is preliminary data.</text>
</comment>
<protein>
    <recommendedName>
        <fullName evidence="3">Transcriptional regulator</fullName>
    </recommendedName>
</protein>
<name>A0A1F6D003_9BACT</name>
<organism evidence="1 2">
    <name type="scientific">Candidatus Kaiserbacteria bacterium RIFCSPHIGHO2_02_FULL_49_11</name>
    <dbReference type="NCBI Taxonomy" id="1798489"/>
    <lineage>
        <taxon>Bacteria</taxon>
        <taxon>Candidatus Kaiseribacteriota</taxon>
    </lineage>
</organism>
<dbReference type="InterPro" id="IPR003735">
    <property type="entry name" value="Metal_Tscrpt_repr"/>
</dbReference>
<dbReference type="GO" id="GO:0003677">
    <property type="term" value="F:DNA binding"/>
    <property type="evidence" value="ECO:0007669"/>
    <property type="project" value="InterPro"/>
</dbReference>